<name>A0AB40BPY3_DIOCR</name>
<dbReference type="InterPro" id="IPR036457">
    <property type="entry name" value="PPM-type-like_dom_sf"/>
</dbReference>
<comment type="cofactor">
    <cofactor evidence="2">
        <name>Mg(2+)</name>
        <dbReference type="ChEBI" id="CHEBI:18420"/>
    </cofactor>
</comment>
<evidence type="ECO:0000256" key="6">
    <source>
        <dbReference type="ARBA" id="ARBA00022801"/>
    </source>
</evidence>
<comment type="catalytic activity">
    <reaction evidence="11">
        <text>O-phospho-L-threonyl-[protein] + H2O = L-threonyl-[protein] + phosphate</text>
        <dbReference type="Rhea" id="RHEA:47004"/>
        <dbReference type="Rhea" id="RHEA-COMP:11060"/>
        <dbReference type="Rhea" id="RHEA-COMP:11605"/>
        <dbReference type="ChEBI" id="CHEBI:15377"/>
        <dbReference type="ChEBI" id="CHEBI:30013"/>
        <dbReference type="ChEBI" id="CHEBI:43474"/>
        <dbReference type="ChEBI" id="CHEBI:61977"/>
        <dbReference type="EC" id="3.1.3.16"/>
    </reaction>
</comment>
<dbReference type="Gene3D" id="3.60.40.10">
    <property type="entry name" value="PPM-type phosphatase domain"/>
    <property type="match status" value="1"/>
</dbReference>
<dbReference type="InterPro" id="IPR015655">
    <property type="entry name" value="PP2C"/>
</dbReference>
<keyword evidence="5" id="KW-0479">Metal-binding</keyword>
<evidence type="ECO:0000256" key="9">
    <source>
        <dbReference type="ARBA" id="ARBA00023211"/>
    </source>
</evidence>
<dbReference type="InterPro" id="IPR000222">
    <property type="entry name" value="PP2C_BS"/>
</dbReference>
<evidence type="ECO:0000256" key="11">
    <source>
        <dbReference type="ARBA" id="ARBA00048336"/>
    </source>
</evidence>
<evidence type="ECO:0000256" key="10">
    <source>
        <dbReference type="ARBA" id="ARBA00047761"/>
    </source>
</evidence>
<proteinExistence type="inferred from homology"/>
<evidence type="ECO:0000256" key="2">
    <source>
        <dbReference type="ARBA" id="ARBA00001946"/>
    </source>
</evidence>
<evidence type="ECO:0000313" key="15">
    <source>
        <dbReference type="RefSeq" id="XP_039129527.1"/>
    </source>
</evidence>
<dbReference type="GeneID" id="120265641"/>
<dbReference type="AlphaFoldDB" id="A0AB40BPY3"/>
<evidence type="ECO:0000256" key="4">
    <source>
        <dbReference type="ARBA" id="ARBA00013081"/>
    </source>
</evidence>
<evidence type="ECO:0000256" key="8">
    <source>
        <dbReference type="ARBA" id="ARBA00022912"/>
    </source>
</evidence>
<evidence type="ECO:0000313" key="14">
    <source>
        <dbReference type="Proteomes" id="UP001515500"/>
    </source>
</evidence>
<dbReference type="CDD" id="cd00143">
    <property type="entry name" value="PP2Cc"/>
    <property type="match status" value="1"/>
</dbReference>
<dbReference type="FunFam" id="3.60.40.10:FF:000007">
    <property type="entry name" value="Phosphatase 2C and cyclic nucleotide-binding/kinase domain-containing protein"/>
    <property type="match status" value="1"/>
</dbReference>
<dbReference type="EC" id="3.1.3.16" evidence="4"/>
<dbReference type="PROSITE" id="PS51746">
    <property type="entry name" value="PPM_2"/>
    <property type="match status" value="1"/>
</dbReference>
<dbReference type="GO" id="GO:0004722">
    <property type="term" value="F:protein serine/threonine phosphatase activity"/>
    <property type="evidence" value="ECO:0007669"/>
    <property type="project" value="UniProtKB-EC"/>
</dbReference>
<evidence type="ECO:0000256" key="12">
    <source>
        <dbReference type="RuleBase" id="RU003465"/>
    </source>
</evidence>
<dbReference type="InterPro" id="IPR001932">
    <property type="entry name" value="PPM-type_phosphatase-like_dom"/>
</dbReference>
<comment type="cofactor">
    <cofactor evidence="1">
        <name>Mn(2+)</name>
        <dbReference type="ChEBI" id="CHEBI:29035"/>
    </cofactor>
</comment>
<keyword evidence="14" id="KW-1185">Reference proteome</keyword>
<dbReference type="PROSITE" id="PS01032">
    <property type="entry name" value="PPM_1"/>
    <property type="match status" value="1"/>
</dbReference>
<accession>A0AB40BPY3</accession>
<evidence type="ECO:0000259" key="13">
    <source>
        <dbReference type="PROSITE" id="PS51746"/>
    </source>
</evidence>
<evidence type="ECO:0000256" key="1">
    <source>
        <dbReference type="ARBA" id="ARBA00001936"/>
    </source>
</evidence>
<dbReference type="SMART" id="SM00332">
    <property type="entry name" value="PP2Cc"/>
    <property type="match status" value="1"/>
</dbReference>
<sequence>MGIVFGKLHRCCCPTSYIPRPPLRHVLTGCSTASAAVPSAGLSLLYSPFTVPGFYPYKSDHKNEDRFVVSTNLQGRPDAHLFAVFDGHGRFGAQCSAFVSDRLVEVLNADVNLFQDLVKGFESAFRVTNSDLRQSAIDDTMSGTTAIVVLVFGDSMYVANVGDSRAVAGVRRGTSVEAQNLSSDQKPLRKDEYERVQKCGARVLSLDQLEGIKDPKLQKWDEFDPPRLWLPNEQYPGTAFTRSVGDSVAESIGVSAEPEVLVMKISPEHIFFVVASDGVFEFLSSQDVVEMAAKFADPQDACSAIAAESYRRWLTNDTRTDDITIIVVHIEGLHNSSADAVEGTSRRSCERSSVISDIKREERPNTRHL</sequence>
<dbReference type="GO" id="GO:0046872">
    <property type="term" value="F:metal ion binding"/>
    <property type="evidence" value="ECO:0007669"/>
    <property type="project" value="UniProtKB-KW"/>
</dbReference>
<gene>
    <name evidence="15" type="primary">LOC120265641</name>
</gene>
<keyword evidence="6 12" id="KW-0378">Hydrolase</keyword>
<keyword evidence="9" id="KW-0464">Manganese</keyword>
<dbReference type="PANTHER" id="PTHR47992">
    <property type="entry name" value="PROTEIN PHOSPHATASE"/>
    <property type="match status" value="1"/>
</dbReference>
<organism evidence="14 15">
    <name type="scientific">Dioscorea cayennensis subsp. rotundata</name>
    <name type="common">White Guinea yam</name>
    <name type="synonym">Dioscorea rotundata</name>
    <dbReference type="NCBI Taxonomy" id="55577"/>
    <lineage>
        <taxon>Eukaryota</taxon>
        <taxon>Viridiplantae</taxon>
        <taxon>Streptophyta</taxon>
        <taxon>Embryophyta</taxon>
        <taxon>Tracheophyta</taxon>
        <taxon>Spermatophyta</taxon>
        <taxon>Magnoliopsida</taxon>
        <taxon>Liliopsida</taxon>
        <taxon>Dioscoreales</taxon>
        <taxon>Dioscoreaceae</taxon>
        <taxon>Dioscorea</taxon>
    </lineage>
</organism>
<comment type="catalytic activity">
    <reaction evidence="10">
        <text>O-phospho-L-seryl-[protein] + H2O = L-seryl-[protein] + phosphate</text>
        <dbReference type="Rhea" id="RHEA:20629"/>
        <dbReference type="Rhea" id="RHEA-COMP:9863"/>
        <dbReference type="Rhea" id="RHEA-COMP:11604"/>
        <dbReference type="ChEBI" id="CHEBI:15377"/>
        <dbReference type="ChEBI" id="CHEBI:29999"/>
        <dbReference type="ChEBI" id="CHEBI:43474"/>
        <dbReference type="ChEBI" id="CHEBI:83421"/>
        <dbReference type="EC" id="3.1.3.16"/>
    </reaction>
</comment>
<comment type="similarity">
    <text evidence="3 12">Belongs to the PP2C family.</text>
</comment>
<evidence type="ECO:0000256" key="5">
    <source>
        <dbReference type="ARBA" id="ARBA00022723"/>
    </source>
</evidence>
<keyword evidence="7" id="KW-0460">Magnesium</keyword>
<protein>
    <recommendedName>
        <fullName evidence="4">protein-serine/threonine phosphatase</fullName>
        <ecNumber evidence="4">3.1.3.16</ecNumber>
    </recommendedName>
</protein>
<dbReference type="SUPFAM" id="SSF81606">
    <property type="entry name" value="PP2C-like"/>
    <property type="match status" value="1"/>
</dbReference>
<dbReference type="RefSeq" id="XP_039129527.1">
    <property type="nucleotide sequence ID" value="XM_039273593.1"/>
</dbReference>
<feature type="domain" description="PPM-type phosphatase" evidence="13">
    <location>
        <begin position="45"/>
        <end position="330"/>
    </location>
</feature>
<reference evidence="15" key="1">
    <citation type="submission" date="2025-08" db="UniProtKB">
        <authorList>
            <consortium name="RefSeq"/>
        </authorList>
    </citation>
    <scope>IDENTIFICATION</scope>
</reference>
<dbReference type="Pfam" id="PF00481">
    <property type="entry name" value="PP2C"/>
    <property type="match status" value="1"/>
</dbReference>
<keyword evidence="8 12" id="KW-0904">Protein phosphatase</keyword>
<evidence type="ECO:0000256" key="3">
    <source>
        <dbReference type="ARBA" id="ARBA00006702"/>
    </source>
</evidence>
<evidence type="ECO:0000256" key="7">
    <source>
        <dbReference type="ARBA" id="ARBA00022842"/>
    </source>
</evidence>
<dbReference type="Proteomes" id="UP001515500">
    <property type="component" value="Chromosome 7"/>
</dbReference>